<organism evidence="1 2">
    <name type="scientific">Bacillus phage SerPounce</name>
    <dbReference type="NCBI Taxonomy" id="1983413"/>
    <lineage>
        <taxon>Viruses</taxon>
        <taxon>Duplodnaviria</taxon>
        <taxon>Heunggongvirae</taxon>
        <taxon>Uroviricota</taxon>
        <taxon>Caudoviricetes</taxon>
        <taxon>Salasmaviridae</taxon>
        <taxon>Northropvirinae</taxon>
        <taxon>Claudivirus</taxon>
        <taxon>Claudivirus serpounce</taxon>
    </lineage>
</organism>
<sequence>MNITVEHIVKSGIFHKREVFILLDVNHKQLGYFNEDGLIDFYHLKIKYVDCIDNDLVIRLDEEYYEN</sequence>
<accession>A0A1X9SHG0</accession>
<reference evidence="2" key="1">
    <citation type="submission" date="2017-04" db="EMBL/GenBank/DDBJ databases">
        <authorList>
            <person name="Abille Z."/>
            <person name="Afsharjavan R."/>
            <person name="Alms C.E."/>
            <person name="Anil A."/>
            <person name="Azuma E.A."/>
            <person name="Boateng D."/>
            <person name="Bowden K.V."/>
            <person name="Bui Q."/>
            <person name="Callaghan K.D."/>
            <person name="Canova P.N."/>
            <person name="Carter A.-G.V."/>
            <person name="Carty B."/>
            <person name="Choudhary A."/>
            <person name="Chugh K."/>
            <person name="Clark C.B."/>
            <person name="Clark J."/>
            <person name="Cortez R."/>
            <person name="Dalwadi R.M."/>
            <person name="Daou G."/>
            <person name="Das M."/>
            <person name="Dasari S."/>
            <person name="Davis E.H."/>
            <person name="Defreitas N."/>
            <person name="Demirji J."/>
            <person name="Endres C."/>
            <person name="Fakhar S."/>
            <person name="Feeley N."/>
            <person name="Flores D.C."/>
            <person name="Fowler A.R."/>
            <person name="George T."/>
            <person name="Greis H.L."/>
            <person name="Groleau D.L."/>
            <person name="Gulati J.K."/>
            <person name="Guzman W."/>
            <person name="Hallworth A.N."/>
            <person name="Hariri A."/>
            <person name="Haya V.N."/>
            <person name="Hoffman A.K."/>
            <person name="Horne B."/>
            <person name="Howard T."/>
            <person name="Iglesia A.J."/>
            <person name="Ijezie O.D."/>
            <person name="Incognito N.A."/>
            <person name="Inen J.A."/>
            <person name="Jaiswal A."/>
            <person name="Jezek R.A."/>
            <person name="Kawa A.C."/>
            <person name="Khan F."/>
            <person name="Khin A.C."/>
            <person name="Knapo J."/>
            <person name="Kong A.S."/>
            <person name="Le B.Q."/>
            <person name="Le Q.M."/>
            <person name="Le T.-H.M."/>
            <person name="Lee M."/>
            <person name="Lockwood J.L."/>
            <person name="Loto-Rojas G.S."/>
            <person name="Mantzavinos A."/>
            <person name="Martinez D.R."/>
            <person name="Meadows A.R."/>
            <person name="Mehr S."/>
            <person name="Mellon M.N."/>
            <person name="Memon S."/>
            <person name="Miller B."/>
            <person name="Min S."/>
            <person name="Mitchell L.M."/>
            <person name="Mohamed I.R."/>
            <person name="Mohammed F.O."/>
            <person name="More S."/>
            <person name="Muntaha S."/>
            <person name="Nadeem I."/>
            <person name="Ndjeumen-Njinguet A.S."/>
            <person name="Ng P."/>
            <person name="Ngu V.E."/>
            <person name="Nguyen B.N."/>
            <person name="OHern C.T."/>
            <person name="Oboh U.S."/>
            <person name="Pagano C.W."/>
            <person name="Panakal P.R."/>
            <person name="Park D.A."/>
            <person name="Parsana D."/>
            <person name="Patel P."/>
            <person name="Patel V.S."/>
            <person name="Patwardhan V.M."/>
            <person name="Pawar S.D."/>
            <person name="Payne V.R."/>
            <person name="Petricel I.M."/>
            <person name="Phillips C."/>
            <person name="Puglisi K.M."/>
            <person name="Ramaprasad G."/>
            <person name="Raza A.S."/>
            <person name="Rivera-Oven A.G."/>
            <person name="Robins E."/>
            <person name="Roeun D.C."/>
            <person name="Rostovtseva N."/>
            <person name="Sadat M."/>
            <person name="Seas A."/>
            <person name="So E.J."/>
            <person name="Sogbesan C."/>
            <person name="Strumsky L.A."/>
            <person name="Sun J.L."/>
            <person name="Sutherland H.J."/>
            <person name="Tchakounte I."/>
            <person name="Tewell J.R."/>
            <person name="Thapa D.J."/>
            <person name="Tkach Y."/>
            <person name="Tran C.D."/>
            <person name="Tran V."/>
            <person name="Vithayathil T."/>
            <person name="Vivekanandan A."/>
            <person name="Wang S.R."/>
            <person name="White E."/>
            <person name="Yang A.L."/>
            <person name="Ye D.T."/>
            <person name="Yirenkyi M."/>
            <person name="Zarb J.S."/>
            <person name="Zhang S."/>
            <person name="Zhou M.T."/>
            <person name="Cao A."/>
            <person name="Nguyen K.M."/>
            <person name="Patel K."/>
            <person name="Patel P."/>
            <person name="Pennington E."/>
            <person name="Sendze O."/>
            <person name="Zahangir S."/>
            <person name="Correa-Mendez M."/>
            <person name="Fabian M.F."/>
            <person name="Liu S."/>
            <person name="Jethmalani Y."/>
            <person name="Nunn R."/>
            <person name="Prakash A."/>
            <person name="Louise T."/>
            <person name="Johnson A."/>
            <person name="Erill I."/>
            <person name="Caruso S.M."/>
        </authorList>
    </citation>
    <scope>NUCLEOTIDE SEQUENCE [LARGE SCALE GENOMIC DNA]</scope>
</reference>
<dbReference type="Proteomes" id="UP000221286">
    <property type="component" value="Segment"/>
</dbReference>
<gene>
    <name evidence="1" type="ORF">SERPOUNCE_38</name>
</gene>
<evidence type="ECO:0000313" key="2">
    <source>
        <dbReference type="Proteomes" id="UP000221286"/>
    </source>
</evidence>
<dbReference type="EMBL" id="KY947509">
    <property type="protein sequence ID" value="ARQ95572.1"/>
    <property type="molecule type" value="Genomic_DNA"/>
</dbReference>
<protein>
    <submittedName>
        <fullName evidence="1">Uncharacterized protein</fullName>
    </submittedName>
</protein>
<evidence type="ECO:0000313" key="1">
    <source>
        <dbReference type="EMBL" id="ARQ95572.1"/>
    </source>
</evidence>
<keyword evidence="2" id="KW-1185">Reference proteome</keyword>
<name>A0A1X9SHG0_9CAUD</name>
<proteinExistence type="predicted"/>